<evidence type="ECO:0000313" key="3">
    <source>
        <dbReference type="EMBL" id="ODM17394.1"/>
    </source>
</evidence>
<keyword evidence="4" id="KW-1185">Reference proteome</keyword>
<dbReference type="GO" id="GO:0071014">
    <property type="term" value="C:post-mRNA release spliceosomal complex"/>
    <property type="evidence" value="ECO:0007669"/>
    <property type="project" value="TreeGrafter"/>
</dbReference>
<dbReference type="GO" id="GO:0005684">
    <property type="term" value="C:U2-type spliceosomal complex"/>
    <property type="evidence" value="ECO:0007669"/>
    <property type="project" value="TreeGrafter"/>
</dbReference>
<protein>
    <submittedName>
        <fullName evidence="3">Uncharacterized protein</fullName>
    </submittedName>
</protein>
<comment type="similarity">
    <text evidence="1">Belongs to the CWC16 family.</text>
</comment>
<dbReference type="Pfam" id="PF04502">
    <property type="entry name" value="Saf4_Yju2"/>
    <property type="match status" value="1"/>
</dbReference>
<dbReference type="InterPro" id="IPR007590">
    <property type="entry name" value="Saf4/Yju2"/>
</dbReference>
<feature type="region of interest" description="Disordered" evidence="2">
    <location>
        <begin position="313"/>
        <end position="370"/>
    </location>
</feature>
<proteinExistence type="inferred from homology"/>
<dbReference type="GO" id="GO:0000398">
    <property type="term" value="P:mRNA splicing, via spliceosome"/>
    <property type="evidence" value="ECO:0007669"/>
    <property type="project" value="InterPro"/>
</dbReference>
<feature type="region of interest" description="Disordered" evidence="2">
    <location>
        <begin position="146"/>
        <end position="172"/>
    </location>
</feature>
<evidence type="ECO:0000256" key="1">
    <source>
        <dbReference type="ARBA" id="ARBA00005595"/>
    </source>
</evidence>
<accession>A0A1E3B8Z8</accession>
<dbReference type="VEuPathDB" id="FungiDB:SI65_07069"/>
<dbReference type="EMBL" id="JXNT01000008">
    <property type="protein sequence ID" value="ODM17394.1"/>
    <property type="molecule type" value="Genomic_DNA"/>
</dbReference>
<evidence type="ECO:0000313" key="4">
    <source>
        <dbReference type="Proteomes" id="UP000094569"/>
    </source>
</evidence>
<dbReference type="STRING" id="573508.A0A1E3B8Z8"/>
<evidence type="ECO:0000256" key="2">
    <source>
        <dbReference type="SAM" id="MobiDB-lite"/>
    </source>
</evidence>
<name>A0A1E3B8Z8_ASPCR</name>
<feature type="compositionally biased region" description="Basic and acidic residues" evidence="2">
    <location>
        <begin position="323"/>
        <end position="338"/>
    </location>
</feature>
<feature type="compositionally biased region" description="Basic and acidic residues" evidence="2">
    <location>
        <begin position="146"/>
        <end position="159"/>
    </location>
</feature>
<reference evidence="3 4" key="1">
    <citation type="journal article" date="2016" name="BMC Genomics">
        <title>Comparative genomic and transcriptomic analyses of the Fuzhuan brick tea-fermentation fungus Aspergillus cristatus.</title>
        <authorList>
            <person name="Ge Y."/>
            <person name="Wang Y."/>
            <person name="Liu Y."/>
            <person name="Tan Y."/>
            <person name="Ren X."/>
            <person name="Zhang X."/>
            <person name="Hyde K.D."/>
            <person name="Liu Y."/>
            <person name="Liu Z."/>
        </authorList>
    </citation>
    <scope>NUCLEOTIDE SEQUENCE [LARGE SCALE GENOMIC DNA]</scope>
    <source>
        <strain evidence="3 4">GZAAS20.1005</strain>
    </source>
</reference>
<dbReference type="Proteomes" id="UP000094569">
    <property type="component" value="Unassembled WGS sequence"/>
</dbReference>
<dbReference type="PANTHER" id="PTHR12111:SF2">
    <property type="entry name" value="SPLICING FACTOR YJU2B-RELATED"/>
    <property type="match status" value="1"/>
</dbReference>
<dbReference type="PANTHER" id="PTHR12111">
    <property type="entry name" value="SPLICING FACTOR YJU2"/>
    <property type="match status" value="1"/>
</dbReference>
<feature type="region of interest" description="Disordered" evidence="2">
    <location>
        <begin position="1"/>
        <end position="23"/>
    </location>
</feature>
<comment type="caution">
    <text evidence="3">The sequence shown here is derived from an EMBL/GenBank/DDBJ whole genome shotgun (WGS) entry which is preliminary data.</text>
</comment>
<sequence>MQGFNMGRYYPPDDTGTPTNLNKQTRTKTIPTVRFEMPFAIWCTTCTPHETIIGQGVRFNAEKKKVGNYYSTPIFSFRMKHTACGGWIEIRTDPKNTAYVVTEGARKRETGEDQVPPVAGLGEIALKLGWEGREGEDDPLARLEGKMADKRRAETESSRILELQEQQSRDWDDPYEKSRRLRRTFRVERKQLERTEKGTEALKDKMSLGIELVAENEEDRVRAGLVDFGGAAAPESVEDAVRATRLRPLFATDARKEKDGKEKKHRRVRTADLLANRKAAFRQELTGNTRAAVDPFLNAADEDAWQPGLKRRKIAKASARGPGIEKDGPDVDVEKDRASGPQSQPQPQVEKPPEKNPAPVALVDYGSDSS</sequence>
<organism evidence="3 4">
    <name type="scientific">Aspergillus cristatus</name>
    <name type="common">Chinese Fuzhuan brick tea-fermentation fungus</name>
    <name type="synonym">Eurotium cristatum</name>
    <dbReference type="NCBI Taxonomy" id="573508"/>
    <lineage>
        <taxon>Eukaryota</taxon>
        <taxon>Fungi</taxon>
        <taxon>Dikarya</taxon>
        <taxon>Ascomycota</taxon>
        <taxon>Pezizomycotina</taxon>
        <taxon>Eurotiomycetes</taxon>
        <taxon>Eurotiomycetidae</taxon>
        <taxon>Eurotiales</taxon>
        <taxon>Aspergillaceae</taxon>
        <taxon>Aspergillus</taxon>
        <taxon>Aspergillus subgen. Aspergillus</taxon>
    </lineage>
</organism>
<dbReference type="AlphaFoldDB" id="A0A1E3B8Z8"/>
<dbReference type="OrthoDB" id="360327at2759"/>
<gene>
    <name evidence="3" type="ORF">SI65_07069</name>
</gene>